<feature type="transmembrane region" description="Helical" evidence="6">
    <location>
        <begin position="223"/>
        <end position="242"/>
    </location>
</feature>
<evidence type="ECO:0000259" key="8">
    <source>
        <dbReference type="Pfam" id="PF25508"/>
    </source>
</evidence>
<keyword evidence="3 6" id="KW-1133">Transmembrane helix</keyword>
<dbReference type="RefSeq" id="XP_022257854.1">
    <property type="nucleotide sequence ID" value="XM_022402146.1"/>
</dbReference>
<feature type="domain" description="Ion transport" evidence="7">
    <location>
        <begin position="232"/>
        <end position="466"/>
    </location>
</feature>
<evidence type="ECO:0000256" key="1">
    <source>
        <dbReference type="ARBA" id="ARBA00004141"/>
    </source>
</evidence>
<dbReference type="InterPro" id="IPR057366">
    <property type="entry name" value="TRPM-like"/>
</dbReference>
<dbReference type="Pfam" id="PF00520">
    <property type="entry name" value="Ion_trans"/>
    <property type="match status" value="1"/>
</dbReference>
<evidence type="ECO:0000259" key="7">
    <source>
        <dbReference type="Pfam" id="PF00520"/>
    </source>
</evidence>
<protein>
    <submittedName>
        <fullName evidence="10">Transient receptor potential cation channel subfamily M member 1-like</fullName>
    </submittedName>
</protein>
<keyword evidence="4 6" id="KW-0472">Membrane</keyword>
<keyword evidence="2 6" id="KW-0812">Transmembrane</keyword>
<dbReference type="PANTHER" id="PTHR13800:SF1">
    <property type="entry name" value="TRANSIENT RECEPTOR POTENTIAL CATION CHANNEL TRPM"/>
    <property type="match status" value="1"/>
</dbReference>
<evidence type="ECO:0000313" key="9">
    <source>
        <dbReference type="Proteomes" id="UP000694941"/>
    </source>
</evidence>
<accession>A0ABM1TPP8</accession>
<dbReference type="InterPro" id="IPR005821">
    <property type="entry name" value="Ion_trans_dom"/>
</dbReference>
<feature type="domain" description="TRPM-like" evidence="8">
    <location>
        <begin position="25"/>
        <end position="156"/>
    </location>
</feature>
<proteinExistence type="predicted"/>
<comment type="subcellular location">
    <subcellularLocation>
        <location evidence="1">Membrane</location>
        <topology evidence="1">Multi-pass membrane protein</topology>
    </subcellularLocation>
</comment>
<dbReference type="InterPro" id="IPR050927">
    <property type="entry name" value="TRPM"/>
</dbReference>
<gene>
    <name evidence="10" type="primary">LOC111089508</name>
</gene>
<evidence type="ECO:0000313" key="10">
    <source>
        <dbReference type="RefSeq" id="XP_022257854.1"/>
    </source>
</evidence>
<organism evidence="9 10">
    <name type="scientific">Limulus polyphemus</name>
    <name type="common">Atlantic horseshoe crab</name>
    <dbReference type="NCBI Taxonomy" id="6850"/>
    <lineage>
        <taxon>Eukaryota</taxon>
        <taxon>Metazoa</taxon>
        <taxon>Ecdysozoa</taxon>
        <taxon>Arthropoda</taxon>
        <taxon>Chelicerata</taxon>
        <taxon>Merostomata</taxon>
        <taxon>Xiphosura</taxon>
        <taxon>Limulidae</taxon>
        <taxon>Limulus</taxon>
    </lineage>
</organism>
<reference evidence="10" key="1">
    <citation type="submission" date="2025-08" db="UniProtKB">
        <authorList>
            <consortium name="RefSeq"/>
        </authorList>
    </citation>
    <scope>IDENTIFICATION</scope>
    <source>
        <tissue evidence="10">Muscle</tissue>
    </source>
</reference>
<evidence type="ECO:0000256" key="5">
    <source>
        <dbReference type="SAM" id="MobiDB-lite"/>
    </source>
</evidence>
<evidence type="ECO:0000256" key="3">
    <source>
        <dbReference type="ARBA" id="ARBA00022989"/>
    </source>
</evidence>
<dbReference type="PANTHER" id="PTHR13800">
    <property type="entry name" value="TRANSIENT RECEPTOR POTENTIAL CATION CHANNEL, SUBFAMILY M, MEMBER 6"/>
    <property type="match status" value="1"/>
</dbReference>
<feature type="transmembrane region" description="Helical" evidence="6">
    <location>
        <begin position="441"/>
        <end position="466"/>
    </location>
</feature>
<evidence type="ECO:0000256" key="2">
    <source>
        <dbReference type="ARBA" id="ARBA00022692"/>
    </source>
</evidence>
<evidence type="ECO:0000256" key="4">
    <source>
        <dbReference type="ARBA" id="ARBA00023136"/>
    </source>
</evidence>
<dbReference type="Pfam" id="PF25508">
    <property type="entry name" value="TRPM2"/>
    <property type="match status" value="1"/>
</dbReference>
<evidence type="ECO:0000256" key="6">
    <source>
        <dbReference type="SAM" id="Phobius"/>
    </source>
</evidence>
<name>A0ABM1TPP8_LIMPO</name>
<keyword evidence="9" id="KW-1185">Reference proteome</keyword>
<feature type="region of interest" description="Disordered" evidence="5">
    <location>
        <begin position="534"/>
        <end position="554"/>
    </location>
</feature>
<dbReference type="Proteomes" id="UP000694941">
    <property type="component" value="Unplaced"/>
</dbReference>
<dbReference type="GeneID" id="111089508"/>
<sequence length="620" mass="72263">MLWDIHLLLRHLVRRHKCYHYNDKPEQNCELSFLVGSDEHFDKPFRELFLWAVLMLRKEMAIYFWGEAHEALNLALAATSIYWHLRNSTSIHADLILNKLVLLKSDFEQIAIEHLNICYSMNREKAVELIEHPNCYWGNMTALNIALSSNDLEFISSPCCQHSITQTWMGGLATVSWWKVNVALFNPFLIWTYLKFRNDKTTEKPPGFFNKARIFYTAPITKFFYDLYSYIAFLGIFSYVVLFEFYETVGFFEFLLHIWILALALEEVREIVTYPSERKLQKPREWFQEYFWNKVDAVCMVLSLVGVLLRTIQQVIGSNQLWVRVEDIHLVMTISCTLCSVRLFKSYMVSLSFGPKLVMIKRMLVEVVLFLLILFIFILSYGVASQALLKRNRQPFMGIFREVFYLPYWQLYGELNLDRLEDFYLNCSREESRCNESPNAWLVPIMLGVYMLLGNVLLINLLIAVFRTDDIKNSINEIKDAIHARAVSQAPIPFRRETAFLSTAPKPTLRSKPTPVQRGSSEENSLLYRELLCDEEPKDEEDDDDDDIPTMETEELRPKLSLVDQALNSRVSDENVNLLMDLKSDIANLESKLTTLELTMADMTHHLGTLSSKLNDIVKS</sequence>
<feature type="compositionally biased region" description="Acidic residues" evidence="5">
    <location>
        <begin position="534"/>
        <end position="553"/>
    </location>
</feature>
<feature type="transmembrane region" description="Helical" evidence="6">
    <location>
        <begin position="364"/>
        <end position="384"/>
    </location>
</feature>